<dbReference type="PANTHER" id="PTHR20899:SF1">
    <property type="entry name" value="PIERCER OF MICROTUBULE WALL 1 PROTEIN"/>
    <property type="match status" value="1"/>
</dbReference>
<dbReference type="PANTHER" id="PTHR20899">
    <property type="entry name" value="PIERCE HOMOLOG"/>
    <property type="match status" value="1"/>
</dbReference>
<evidence type="ECO:0000256" key="3">
    <source>
        <dbReference type="ARBA" id="ARBA00023212"/>
    </source>
</evidence>
<name>A0A6P5JTL1_PHACI</name>
<dbReference type="RefSeq" id="XP_020837572.1">
    <property type="nucleotide sequence ID" value="XM_020981913.1"/>
</dbReference>
<evidence type="ECO:0000313" key="7">
    <source>
        <dbReference type="Proteomes" id="UP000515140"/>
    </source>
</evidence>
<reference evidence="8" key="1">
    <citation type="submission" date="2025-08" db="UniProtKB">
        <authorList>
            <consortium name="RefSeq"/>
        </authorList>
    </citation>
    <scope>IDENTIFICATION</scope>
    <source>
        <tissue evidence="8">Spleen</tissue>
    </source>
</reference>
<dbReference type="Pfam" id="PF14892">
    <property type="entry name" value="PIRC1_2"/>
    <property type="match status" value="1"/>
</dbReference>
<keyword evidence="3" id="KW-0206">Cytoskeleton</keyword>
<organism evidence="7 8">
    <name type="scientific">Phascolarctos cinereus</name>
    <name type="common">Koala</name>
    <dbReference type="NCBI Taxonomy" id="38626"/>
    <lineage>
        <taxon>Eukaryota</taxon>
        <taxon>Metazoa</taxon>
        <taxon>Chordata</taxon>
        <taxon>Craniata</taxon>
        <taxon>Vertebrata</taxon>
        <taxon>Euteleostomi</taxon>
        <taxon>Mammalia</taxon>
        <taxon>Metatheria</taxon>
        <taxon>Diprotodontia</taxon>
        <taxon>Phascolarctidae</taxon>
        <taxon>Phascolarctos</taxon>
    </lineage>
</organism>
<dbReference type="AlphaFoldDB" id="A0A6P5JTL1"/>
<dbReference type="GO" id="GO:0005879">
    <property type="term" value="C:axonemal microtubule"/>
    <property type="evidence" value="ECO:0007669"/>
    <property type="project" value="InterPro"/>
</dbReference>
<protein>
    <submittedName>
        <fullName evidence="8">UPF0691 protein C9orf116 homolog isoform X2</fullName>
    </submittedName>
</protein>
<dbReference type="InterPro" id="IPR026507">
    <property type="entry name" value="PIRC1/2"/>
</dbReference>
<dbReference type="Proteomes" id="UP000515140">
    <property type="component" value="Unplaced"/>
</dbReference>
<dbReference type="GO" id="GO:0035082">
    <property type="term" value="P:axoneme assembly"/>
    <property type="evidence" value="ECO:0007669"/>
    <property type="project" value="InterPro"/>
</dbReference>
<keyword evidence="4" id="KW-0966">Cell projection</keyword>
<dbReference type="GeneID" id="110205356"/>
<evidence type="ECO:0000313" key="8">
    <source>
        <dbReference type="RefSeq" id="XP_020837572.1"/>
    </source>
</evidence>
<keyword evidence="2" id="KW-0963">Cytoplasm</keyword>
<gene>
    <name evidence="8" type="primary">CUNH9orf116</name>
</gene>
<evidence type="ECO:0000256" key="1">
    <source>
        <dbReference type="ARBA" id="ARBA00004430"/>
    </source>
</evidence>
<evidence type="ECO:0000256" key="6">
    <source>
        <dbReference type="ARBA" id="ARBA00046397"/>
    </source>
</evidence>
<accession>A0A6P5JTL1</accession>
<comment type="similarity">
    <text evidence="5">Belongs to the PIERCE1 family.</text>
</comment>
<comment type="subunit">
    <text evidence="6">Microtubule inner protein component of sperm flagellar doublet microtubules. Interacts with CFAP53, ODAD1 and ODAD3; the interactions link the outer dynein arms docking complex (ODA-DC) to the internal microtubule inner proteins (MIP) in cilium axoneme.</text>
</comment>
<sequence>MPQEAPQQSSDYDEQKAEGYLEKTSDYYRVSHNLPARFNNPGWFQGYRIKETHPVYRTSNQTYGSRAPTVHEMPKYGGTVLNREFTNKPELESYVICYCTTRLVSLFSKFPLCMKIGNKNVLYKKK</sequence>
<dbReference type="CTD" id="138162"/>
<comment type="subcellular location">
    <subcellularLocation>
        <location evidence="1">Cytoplasm</location>
        <location evidence="1">Cytoskeleton</location>
        <location evidence="1">Cilium axoneme</location>
    </subcellularLocation>
</comment>
<evidence type="ECO:0000256" key="2">
    <source>
        <dbReference type="ARBA" id="ARBA00022490"/>
    </source>
</evidence>
<proteinExistence type="inferred from homology"/>
<keyword evidence="7" id="KW-1185">Reference proteome</keyword>
<evidence type="ECO:0000256" key="4">
    <source>
        <dbReference type="ARBA" id="ARBA00023273"/>
    </source>
</evidence>
<evidence type="ECO:0000256" key="5">
    <source>
        <dbReference type="ARBA" id="ARBA00038014"/>
    </source>
</evidence>